<feature type="domain" description="F-box" evidence="2">
    <location>
        <begin position="19"/>
        <end position="51"/>
    </location>
</feature>
<dbReference type="Proteomes" id="UP001305647">
    <property type="component" value="Unassembled WGS sequence"/>
</dbReference>
<accession>A0AAN6PV18</accession>
<dbReference type="EMBL" id="MU863658">
    <property type="protein sequence ID" value="KAK4098499.1"/>
    <property type="molecule type" value="Genomic_DNA"/>
</dbReference>
<sequence length="88" mass="9979">MQFLYFSLGMACSALADAPPEVSLSIFQACQSFQQVAALARTCRRMHDIWFTHASVIIWRVAPKVIPGFDQRSQQSNQSNPCFRIELN</sequence>
<comment type="caution">
    <text evidence="3">The sequence shown here is derived from an EMBL/GenBank/DDBJ whole genome shotgun (WGS) entry which is preliminary data.</text>
</comment>
<dbReference type="InterPro" id="IPR001810">
    <property type="entry name" value="F-box_dom"/>
</dbReference>
<gene>
    <name evidence="3" type="ORF">N658DRAFT_220254</name>
</gene>
<name>A0AAN6PV18_9PEZI</name>
<protein>
    <recommendedName>
        <fullName evidence="2">F-box domain-containing protein</fullName>
    </recommendedName>
</protein>
<keyword evidence="4" id="KW-1185">Reference proteome</keyword>
<reference evidence="3" key="1">
    <citation type="journal article" date="2023" name="Mol. Phylogenet. Evol.">
        <title>Genome-scale phylogeny and comparative genomics of the fungal order Sordariales.</title>
        <authorList>
            <person name="Hensen N."/>
            <person name="Bonometti L."/>
            <person name="Westerberg I."/>
            <person name="Brannstrom I.O."/>
            <person name="Guillou S."/>
            <person name="Cros-Aarteil S."/>
            <person name="Calhoun S."/>
            <person name="Haridas S."/>
            <person name="Kuo A."/>
            <person name="Mondo S."/>
            <person name="Pangilinan J."/>
            <person name="Riley R."/>
            <person name="LaButti K."/>
            <person name="Andreopoulos B."/>
            <person name="Lipzen A."/>
            <person name="Chen C."/>
            <person name="Yan M."/>
            <person name="Daum C."/>
            <person name="Ng V."/>
            <person name="Clum A."/>
            <person name="Steindorff A."/>
            <person name="Ohm R.A."/>
            <person name="Martin F."/>
            <person name="Silar P."/>
            <person name="Natvig D.O."/>
            <person name="Lalanne C."/>
            <person name="Gautier V."/>
            <person name="Ament-Velasquez S.L."/>
            <person name="Kruys A."/>
            <person name="Hutchinson M.I."/>
            <person name="Powell A.J."/>
            <person name="Barry K."/>
            <person name="Miller A.N."/>
            <person name="Grigoriev I.V."/>
            <person name="Debuchy R."/>
            <person name="Gladieux P."/>
            <person name="Hiltunen Thoren M."/>
            <person name="Johannesson H."/>
        </authorList>
    </citation>
    <scope>NUCLEOTIDE SEQUENCE</scope>
    <source>
        <strain evidence="3">CBS 757.83</strain>
    </source>
</reference>
<feature type="chain" id="PRO_5042933520" description="F-box domain-containing protein" evidence="1">
    <location>
        <begin position="17"/>
        <end position="88"/>
    </location>
</feature>
<dbReference type="CDD" id="cd09917">
    <property type="entry name" value="F-box_SF"/>
    <property type="match status" value="1"/>
</dbReference>
<dbReference type="SUPFAM" id="SSF81383">
    <property type="entry name" value="F-box domain"/>
    <property type="match status" value="1"/>
</dbReference>
<reference evidence="3" key="2">
    <citation type="submission" date="2023-05" db="EMBL/GenBank/DDBJ databases">
        <authorList>
            <consortium name="Lawrence Berkeley National Laboratory"/>
            <person name="Steindorff A."/>
            <person name="Hensen N."/>
            <person name="Bonometti L."/>
            <person name="Westerberg I."/>
            <person name="Brannstrom I.O."/>
            <person name="Guillou S."/>
            <person name="Cros-Aarteil S."/>
            <person name="Calhoun S."/>
            <person name="Haridas S."/>
            <person name="Kuo A."/>
            <person name="Mondo S."/>
            <person name="Pangilinan J."/>
            <person name="Riley R."/>
            <person name="Labutti K."/>
            <person name="Andreopoulos B."/>
            <person name="Lipzen A."/>
            <person name="Chen C."/>
            <person name="Yanf M."/>
            <person name="Daum C."/>
            <person name="Ng V."/>
            <person name="Clum A."/>
            <person name="Ohm R."/>
            <person name="Martin F."/>
            <person name="Silar P."/>
            <person name="Natvig D."/>
            <person name="Lalanne C."/>
            <person name="Gautier V."/>
            <person name="Ament-Velasquez S.L."/>
            <person name="Kruys A."/>
            <person name="Hutchinson M.I."/>
            <person name="Powell A.J."/>
            <person name="Barry K."/>
            <person name="Miller A.N."/>
            <person name="Grigoriev I.V."/>
            <person name="Debuchy R."/>
            <person name="Gladieux P."/>
            <person name="Thoren M.H."/>
            <person name="Johannesson H."/>
        </authorList>
    </citation>
    <scope>NUCLEOTIDE SEQUENCE</scope>
    <source>
        <strain evidence="3">CBS 757.83</strain>
    </source>
</reference>
<evidence type="ECO:0000256" key="1">
    <source>
        <dbReference type="SAM" id="SignalP"/>
    </source>
</evidence>
<evidence type="ECO:0000313" key="3">
    <source>
        <dbReference type="EMBL" id="KAK4098499.1"/>
    </source>
</evidence>
<dbReference type="AlphaFoldDB" id="A0AAN6PV18"/>
<proteinExistence type="predicted"/>
<evidence type="ECO:0000259" key="2">
    <source>
        <dbReference type="Pfam" id="PF12937"/>
    </source>
</evidence>
<organism evidence="3 4">
    <name type="scientific">Parathielavia hyrcaniae</name>
    <dbReference type="NCBI Taxonomy" id="113614"/>
    <lineage>
        <taxon>Eukaryota</taxon>
        <taxon>Fungi</taxon>
        <taxon>Dikarya</taxon>
        <taxon>Ascomycota</taxon>
        <taxon>Pezizomycotina</taxon>
        <taxon>Sordariomycetes</taxon>
        <taxon>Sordariomycetidae</taxon>
        <taxon>Sordariales</taxon>
        <taxon>Chaetomiaceae</taxon>
        <taxon>Parathielavia</taxon>
    </lineage>
</organism>
<keyword evidence="1" id="KW-0732">Signal</keyword>
<dbReference type="Pfam" id="PF12937">
    <property type="entry name" value="F-box-like"/>
    <property type="match status" value="1"/>
</dbReference>
<evidence type="ECO:0000313" key="4">
    <source>
        <dbReference type="Proteomes" id="UP001305647"/>
    </source>
</evidence>
<dbReference type="InterPro" id="IPR036047">
    <property type="entry name" value="F-box-like_dom_sf"/>
</dbReference>
<feature type="signal peptide" evidence="1">
    <location>
        <begin position="1"/>
        <end position="16"/>
    </location>
</feature>